<reference evidence="5 6" key="1">
    <citation type="submission" date="2019-03" db="EMBL/GenBank/DDBJ databases">
        <title>Genomic Encyclopedia of Type Strains, Phase IV (KMG-IV): sequencing the most valuable type-strain genomes for metagenomic binning, comparative biology and taxonomic classification.</title>
        <authorList>
            <person name="Goeker M."/>
        </authorList>
    </citation>
    <scope>NUCLEOTIDE SEQUENCE [LARGE SCALE GENOMIC DNA]</scope>
    <source>
        <strain evidence="5 6">DSM 16998</strain>
    </source>
</reference>
<dbReference type="GO" id="GO:0019853">
    <property type="term" value="P:L-ascorbic acid biosynthetic process"/>
    <property type="evidence" value="ECO:0007669"/>
    <property type="project" value="TreeGrafter"/>
</dbReference>
<feature type="binding site" evidence="3">
    <location>
        <position position="105"/>
    </location>
    <ligand>
        <name>substrate</name>
    </ligand>
</feature>
<sequence>MSEALYQVSLAVNARARLGESPLWHPTEQQLYYVDIPACQVLRFDPLTQELQRWDVGSEVGCLAPLEGGGLLLAQRDGLWRLDTETGQRTHIAAAPYDTATQRFNDGKADPQGRFWTGTVYEPREPALAALYRYADGQFTSMVGEAVTANGLGWSPDGRTLYWTDTRAHTIWAFDFDGASGGITNRRVFASFAKRGAEQSLDDYGGRPDGAAVDLEGCYWVAMYEGQRLLQLSPKGELLREIALPVRCPTMPCFGGADLRTLYVTSASDKRPAEELAAQPWAGCVLQLRVETPGLPANFARLA</sequence>
<name>A0A4V3CSX4_9BURK</name>
<dbReference type="InParanoid" id="A0A4V3CSX4"/>
<feature type="domain" description="SMP-30/Gluconolactonase/LRE-like region" evidence="4">
    <location>
        <begin position="18"/>
        <end position="268"/>
    </location>
</feature>
<comment type="similarity">
    <text evidence="1">Belongs to the SMP-30/CGR1 family.</text>
</comment>
<evidence type="ECO:0000256" key="3">
    <source>
        <dbReference type="PIRSR" id="PIRSR605511-2"/>
    </source>
</evidence>
<dbReference type="AlphaFoldDB" id="A0A4V3CSX4"/>
<evidence type="ECO:0000259" key="4">
    <source>
        <dbReference type="Pfam" id="PF08450"/>
    </source>
</evidence>
<dbReference type="PANTHER" id="PTHR10907:SF47">
    <property type="entry name" value="REGUCALCIN"/>
    <property type="match status" value="1"/>
</dbReference>
<dbReference type="EMBL" id="SNXS01000007">
    <property type="protein sequence ID" value="TDP62547.1"/>
    <property type="molecule type" value="Genomic_DNA"/>
</dbReference>
<dbReference type="InterPro" id="IPR005511">
    <property type="entry name" value="SMP-30"/>
</dbReference>
<dbReference type="RefSeq" id="WP_133703010.1">
    <property type="nucleotide sequence ID" value="NZ_SNXS01000007.1"/>
</dbReference>
<dbReference type="Proteomes" id="UP000295361">
    <property type="component" value="Unassembled WGS sequence"/>
</dbReference>
<dbReference type="PRINTS" id="PR01790">
    <property type="entry name" value="SMP30FAMILY"/>
</dbReference>
<evidence type="ECO:0000256" key="1">
    <source>
        <dbReference type="ARBA" id="ARBA00008853"/>
    </source>
</evidence>
<dbReference type="PANTHER" id="PTHR10907">
    <property type="entry name" value="REGUCALCIN"/>
    <property type="match status" value="1"/>
</dbReference>
<protein>
    <submittedName>
        <fullName evidence="5">Sugar lactone lactonase YvrE</fullName>
    </submittedName>
</protein>
<comment type="cofactor">
    <cofactor evidence="3">
        <name>Zn(2+)</name>
        <dbReference type="ChEBI" id="CHEBI:29105"/>
    </cofactor>
    <text evidence="3">Binds 1 divalent metal cation per subunit.</text>
</comment>
<dbReference type="Gene3D" id="2.120.10.30">
    <property type="entry name" value="TolB, C-terminal domain"/>
    <property type="match status" value="1"/>
</dbReference>
<evidence type="ECO:0000256" key="2">
    <source>
        <dbReference type="PIRSR" id="PIRSR605511-1"/>
    </source>
</evidence>
<feature type="binding site" evidence="3">
    <location>
        <position position="103"/>
    </location>
    <ligand>
        <name>substrate</name>
    </ligand>
</feature>
<feature type="binding site" evidence="3">
    <location>
        <position position="20"/>
    </location>
    <ligand>
        <name>a divalent metal cation</name>
        <dbReference type="ChEBI" id="CHEBI:60240"/>
    </ligand>
</feature>
<dbReference type="SUPFAM" id="SSF63829">
    <property type="entry name" value="Calcium-dependent phosphotriesterase"/>
    <property type="match status" value="1"/>
</dbReference>
<keyword evidence="3" id="KW-0862">Zinc</keyword>
<proteinExistence type="inferred from homology"/>
<comment type="caution">
    <text evidence="5">The sequence shown here is derived from an EMBL/GenBank/DDBJ whole genome shotgun (WGS) entry which is preliminary data.</text>
</comment>
<feature type="binding site" evidence="3">
    <location>
        <position position="150"/>
    </location>
    <ligand>
        <name>a divalent metal cation</name>
        <dbReference type="ChEBI" id="CHEBI:60240"/>
    </ligand>
</feature>
<feature type="binding site" evidence="3">
    <location>
        <position position="209"/>
    </location>
    <ligand>
        <name>a divalent metal cation</name>
        <dbReference type="ChEBI" id="CHEBI:60240"/>
    </ligand>
</feature>
<organism evidence="5 6">
    <name type="scientific">Roseateles toxinivorans</name>
    <dbReference type="NCBI Taxonomy" id="270368"/>
    <lineage>
        <taxon>Bacteria</taxon>
        <taxon>Pseudomonadati</taxon>
        <taxon>Pseudomonadota</taxon>
        <taxon>Betaproteobacteria</taxon>
        <taxon>Burkholderiales</taxon>
        <taxon>Sphaerotilaceae</taxon>
        <taxon>Roseateles</taxon>
    </lineage>
</organism>
<gene>
    <name evidence="5" type="ORF">DES47_107125</name>
</gene>
<dbReference type="OrthoDB" id="9031811at2"/>
<keyword evidence="3" id="KW-0479">Metal-binding</keyword>
<evidence type="ECO:0000313" key="6">
    <source>
        <dbReference type="Proteomes" id="UP000295361"/>
    </source>
</evidence>
<dbReference type="InterPro" id="IPR013658">
    <property type="entry name" value="SGL"/>
</dbReference>
<dbReference type="Pfam" id="PF08450">
    <property type="entry name" value="SGL"/>
    <property type="match status" value="1"/>
</dbReference>
<feature type="active site" description="Proton donor/acceptor" evidence="2">
    <location>
        <position position="209"/>
    </location>
</feature>
<evidence type="ECO:0000313" key="5">
    <source>
        <dbReference type="EMBL" id="TDP62547.1"/>
    </source>
</evidence>
<accession>A0A4V3CSX4</accession>
<dbReference type="GO" id="GO:0005509">
    <property type="term" value="F:calcium ion binding"/>
    <property type="evidence" value="ECO:0007669"/>
    <property type="project" value="TreeGrafter"/>
</dbReference>
<keyword evidence="6" id="KW-1185">Reference proteome</keyword>
<dbReference type="InterPro" id="IPR011042">
    <property type="entry name" value="6-blade_b-propeller_TolB-like"/>
</dbReference>
<dbReference type="GO" id="GO:0004341">
    <property type="term" value="F:gluconolactonase activity"/>
    <property type="evidence" value="ECO:0007669"/>
    <property type="project" value="TreeGrafter"/>
</dbReference>